<keyword evidence="4" id="KW-1185">Reference proteome</keyword>
<dbReference type="Pfam" id="PF20710">
    <property type="entry name" value="DUF6824"/>
    <property type="match status" value="1"/>
</dbReference>
<dbReference type="AlphaFoldDB" id="A0A448ZKV7"/>
<name>A0A448ZKV7_9STRA</name>
<feature type="domain" description="DUF6824" evidence="2">
    <location>
        <begin position="160"/>
        <end position="229"/>
    </location>
</feature>
<dbReference type="InterPro" id="IPR049227">
    <property type="entry name" value="DUF6824"/>
</dbReference>
<accession>A0A448ZKV7</accession>
<dbReference type="OrthoDB" id="49222at2759"/>
<sequence length="293" mass="33136">MKANFYFWMTAAESVESQQKGVVFLVWPGPNDTLRAIPNQTDRALHCKCNAAAPIRIAAVHFCLPNKPFFHLLRNIMAATLGLAYRLRLKFHVGEGVELQYRLKGYGIPVDLTPLTDSGNIKTMYLKQWLRLRKIIETGITPSGVKTSTVSIIECPGSNDVIFRPGTSMLCHPGNVAFRGLIEAKQNRITVKRAEKEEVALEIIQEVRSTGGRFLMWDNGGWWSELNDIPLISVKISISYRDFKTKVKTLVQQHQQEQQRKQQNLASATNDFLPGGDKKRKRSMIPTFCGTFE</sequence>
<dbReference type="EMBL" id="CAACVS010000460">
    <property type="protein sequence ID" value="VEU42654.1"/>
    <property type="molecule type" value="Genomic_DNA"/>
</dbReference>
<evidence type="ECO:0000313" key="4">
    <source>
        <dbReference type="Proteomes" id="UP000291116"/>
    </source>
</evidence>
<evidence type="ECO:0000259" key="2">
    <source>
        <dbReference type="Pfam" id="PF20710"/>
    </source>
</evidence>
<reference evidence="3 4" key="1">
    <citation type="submission" date="2019-01" db="EMBL/GenBank/DDBJ databases">
        <authorList>
            <person name="Ferrante I. M."/>
        </authorList>
    </citation>
    <scope>NUCLEOTIDE SEQUENCE [LARGE SCALE GENOMIC DNA]</scope>
    <source>
        <strain evidence="3 4">B856</strain>
    </source>
</reference>
<proteinExistence type="predicted"/>
<protein>
    <recommendedName>
        <fullName evidence="2">DUF6824 domain-containing protein</fullName>
    </recommendedName>
</protein>
<evidence type="ECO:0000313" key="3">
    <source>
        <dbReference type="EMBL" id="VEU42654.1"/>
    </source>
</evidence>
<feature type="region of interest" description="Disordered" evidence="1">
    <location>
        <begin position="255"/>
        <end position="293"/>
    </location>
</feature>
<evidence type="ECO:0000256" key="1">
    <source>
        <dbReference type="SAM" id="MobiDB-lite"/>
    </source>
</evidence>
<dbReference type="Proteomes" id="UP000291116">
    <property type="component" value="Unassembled WGS sequence"/>
</dbReference>
<organism evidence="3 4">
    <name type="scientific">Pseudo-nitzschia multistriata</name>
    <dbReference type="NCBI Taxonomy" id="183589"/>
    <lineage>
        <taxon>Eukaryota</taxon>
        <taxon>Sar</taxon>
        <taxon>Stramenopiles</taxon>
        <taxon>Ochrophyta</taxon>
        <taxon>Bacillariophyta</taxon>
        <taxon>Bacillariophyceae</taxon>
        <taxon>Bacillariophycidae</taxon>
        <taxon>Bacillariales</taxon>
        <taxon>Bacillariaceae</taxon>
        <taxon>Pseudo-nitzschia</taxon>
    </lineage>
</organism>
<gene>
    <name evidence="3" type="ORF">PSNMU_V1.4_AUG-EV-PASAV3_0095750</name>
</gene>